<keyword evidence="5" id="KW-1133">Transmembrane helix</keyword>
<evidence type="ECO:0000256" key="1">
    <source>
        <dbReference type="ARBA" id="ARBA00004141"/>
    </source>
</evidence>
<reference evidence="7 8" key="1">
    <citation type="submission" date="2017-06" db="EMBL/GenBank/DDBJ databases">
        <authorList>
            <person name="Varghese N."/>
            <person name="Submissions S."/>
        </authorList>
    </citation>
    <scope>NUCLEOTIDE SEQUENCE [LARGE SCALE GENOMIC DNA]</scope>
    <source>
        <strain evidence="7 8">DSM 26989</strain>
    </source>
</reference>
<organism evidence="7 8">
    <name type="scientific">Prevotella jejuni</name>
    <dbReference type="NCBI Taxonomy" id="1177574"/>
    <lineage>
        <taxon>Bacteria</taxon>
        <taxon>Pseudomonadati</taxon>
        <taxon>Bacteroidota</taxon>
        <taxon>Bacteroidia</taxon>
        <taxon>Bacteroidales</taxon>
        <taxon>Prevotellaceae</taxon>
        <taxon>Prevotella</taxon>
    </lineage>
</organism>
<dbReference type="Gene3D" id="3.90.550.10">
    <property type="entry name" value="Spore Coat Polysaccharide Biosynthesis Protein SpsA, Chain A"/>
    <property type="match status" value="1"/>
</dbReference>
<dbReference type="InterPro" id="IPR001173">
    <property type="entry name" value="Glyco_trans_2-like"/>
</dbReference>
<dbReference type="PANTHER" id="PTHR48090:SF1">
    <property type="entry name" value="PROPHAGE BACTOPRENOL GLUCOSYL TRANSFERASE HOMOLOG"/>
    <property type="match status" value="1"/>
</dbReference>
<dbReference type="InterPro" id="IPR050256">
    <property type="entry name" value="Glycosyltransferase_2"/>
</dbReference>
<dbReference type="GeneID" id="94029426"/>
<evidence type="ECO:0000256" key="6">
    <source>
        <dbReference type="ARBA" id="ARBA00023136"/>
    </source>
</evidence>
<dbReference type="OrthoDB" id="9807778at2"/>
<evidence type="ECO:0000313" key="8">
    <source>
        <dbReference type="Proteomes" id="UP000198427"/>
    </source>
</evidence>
<dbReference type="PANTHER" id="PTHR48090">
    <property type="entry name" value="UNDECAPRENYL-PHOSPHATE 4-DEOXY-4-FORMAMIDO-L-ARABINOSE TRANSFERASE-RELATED"/>
    <property type="match status" value="1"/>
</dbReference>
<dbReference type="KEGG" id="pje:CRM71_08465"/>
<dbReference type="AlphaFoldDB" id="A0A2K9H9M5"/>
<dbReference type="Proteomes" id="UP000198427">
    <property type="component" value="Unassembled WGS sequence"/>
</dbReference>
<evidence type="ECO:0000256" key="4">
    <source>
        <dbReference type="ARBA" id="ARBA00022692"/>
    </source>
</evidence>
<evidence type="ECO:0000256" key="3">
    <source>
        <dbReference type="ARBA" id="ARBA00022679"/>
    </source>
</evidence>
<keyword evidence="6" id="KW-0472">Membrane</keyword>
<dbReference type="GO" id="GO:0005886">
    <property type="term" value="C:plasma membrane"/>
    <property type="evidence" value="ECO:0007669"/>
    <property type="project" value="TreeGrafter"/>
</dbReference>
<dbReference type="GO" id="GO:0016757">
    <property type="term" value="F:glycosyltransferase activity"/>
    <property type="evidence" value="ECO:0007669"/>
    <property type="project" value="UniProtKB-KW"/>
</dbReference>
<protein>
    <submittedName>
        <fullName evidence="7">Glycosyltransferase involved in cell wall bisynthesis</fullName>
    </submittedName>
</protein>
<dbReference type="SUPFAM" id="SSF53448">
    <property type="entry name" value="Nucleotide-diphospho-sugar transferases"/>
    <property type="match status" value="1"/>
</dbReference>
<keyword evidence="3" id="KW-0808">Transferase</keyword>
<accession>A0A2K9H9M5</accession>
<comment type="subcellular location">
    <subcellularLocation>
        <location evidence="1">Membrane</location>
        <topology evidence="1">Multi-pass membrane protein</topology>
    </subcellularLocation>
</comment>
<evidence type="ECO:0000256" key="5">
    <source>
        <dbReference type="ARBA" id="ARBA00022989"/>
    </source>
</evidence>
<gene>
    <name evidence="7" type="ORF">SAMN06265364_10639</name>
</gene>
<keyword evidence="2" id="KW-0328">Glycosyltransferase</keyword>
<dbReference type="Pfam" id="PF00535">
    <property type="entry name" value="Glycos_transf_2"/>
    <property type="match status" value="1"/>
</dbReference>
<proteinExistence type="predicted"/>
<dbReference type="InterPro" id="IPR029044">
    <property type="entry name" value="Nucleotide-diphossugar_trans"/>
</dbReference>
<name>A0A2K9H9M5_9BACT</name>
<dbReference type="RefSeq" id="WP_089365674.1">
    <property type="nucleotide sequence ID" value="NZ_CP023863.1"/>
</dbReference>
<dbReference type="CDD" id="cd04187">
    <property type="entry name" value="DPM1_like_bac"/>
    <property type="match status" value="1"/>
</dbReference>
<dbReference type="EMBL" id="FZNZ01000006">
    <property type="protein sequence ID" value="SNR71414.1"/>
    <property type="molecule type" value="Genomic_DNA"/>
</dbReference>
<keyword evidence="4" id="KW-0812">Transmembrane</keyword>
<sequence length="314" mass="35488">MIKLATVSPCYNEEEVLEQSAARLMELFDELISQGKISDDSMIVFVNDGSRDRTWEIIQQLHSQYPRIKGINLAHNVGHQNAIMAGMMTAKDWVDAVITLDADLQDDYKKCIPQMVEAFEEGNEIVYGVKVSRKADPVLKRMSAQAFYHLQERMGVNSIFNHADFRLMSRQSLEILSHYKERNLYLRGLIPSIGLKSTTVDDRISERTAGTSKYTLRKMLGLALDGITSFSVKPVYYVIYLGIAFLLISLCIGIYVIHAFINHTEVAGWASLILSIWLVGAILMISIGVVGVYIAKIYEEVKQRPLYNISQILD</sequence>
<evidence type="ECO:0000313" key="7">
    <source>
        <dbReference type="EMBL" id="SNR71414.1"/>
    </source>
</evidence>
<evidence type="ECO:0000256" key="2">
    <source>
        <dbReference type="ARBA" id="ARBA00022676"/>
    </source>
</evidence>
<keyword evidence="8" id="KW-1185">Reference proteome</keyword>
<comment type="caution">
    <text evidence="7">The sequence shown here is derived from an EMBL/GenBank/DDBJ whole genome shotgun (WGS) entry which is preliminary data.</text>
</comment>